<sequence length="485" mass="50931">MASNKGLYPAAAALVPAVPADSPTAIEHTLRTIFRRCYQCPEETPSCPTCSDGEYCSQLLSSCTQCASAVCVKMDGSPGTEKKSGGTNVGAIAGGVVGGVAVLLILTFLVWKFYYKGKRRQYDESDHWSHMDVEQEKGANDFTMRRDARASTHTVASMASTVLTRASNIIQIAYIPGVTNRSGAPSPGTLVPPVPPIPSAHSGTASPYSEQHFFVPGDLRDSTYSGLSAGRSSISPSLARSSVATTIYRNNAVISPLPAQTIVRGKAAVVSVKSNSSGSPTETPGSETPPVPSINYDQLEKEGRSPKGGFKIQMPHSSDKAGVSPQGSVKSVQIGKPKALTITKAKKSKTSLANEVSMAAAGGPSEDSGSRGKSPTADRIPIKMRPLTEVSITDSAASGPEYKSHMDDDSSDDEDDDKAGVRDSNVTEIQDTPGMAQSPFADSNRAENLETVIEEATKRASKDVTGGLGNARARSPFGDENALKE</sequence>
<accession>A0A1J9RPN1</accession>
<keyword evidence="2" id="KW-1133">Transmembrane helix</keyword>
<dbReference type="InterPro" id="IPR018571">
    <property type="entry name" value="Membrane_anchor_Opy2_N"/>
</dbReference>
<dbReference type="AlphaFoldDB" id="A0A1J9RPN1"/>
<keyword evidence="2" id="KW-0812">Transmembrane</keyword>
<dbReference type="STRING" id="236234.A0A1J9RPN1"/>
<feature type="region of interest" description="Disordered" evidence="1">
    <location>
        <begin position="273"/>
        <end position="485"/>
    </location>
</feature>
<keyword evidence="2" id="KW-0472">Membrane</keyword>
<protein>
    <submittedName>
        <fullName evidence="4">Opy2 protein</fullName>
    </submittedName>
</protein>
<evidence type="ECO:0000256" key="1">
    <source>
        <dbReference type="SAM" id="MobiDB-lite"/>
    </source>
</evidence>
<dbReference type="Proteomes" id="UP000183809">
    <property type="component" value="Unassembled WGS sequence"/>
</dbReference>
<dbReference type="EMBL" id="MNUE01000022">
    <property type="protein sequence ID" value="OJD34515.1"/>
    <property type="molecule type" value="Genomic_DNA"/>
</dbReference>
<dbReference type="RefSeq" id="XP_020130775.1">
    <property type="nucleotide sequence ID" value="XM_020272854.1"/>
</dbReference>
<keyword evidence="5" id="KW-1185">Reference proteome</keyword>
<evidence type="ECO:0000313" key="4">
    <source>
        <dbReference type="EMBL" id="OJD34515.1"/>
    </source>
</evidence>
<evidence type="ECO:0000256" key="2">
    <source>
        <dbReference type="SAM" id="Phobius"/>
    </source>
</evidence>
<dbReference type="GeneID" id="31013114"/>
<feature type="transmembrane region" description="Helical" evidence="2">
    <location>
        <begin position="89"/>
        <end position="111"/>
    </location>
</feature>
<dbReference type="Pfam" id="PF09463">
    <property type="entry name" value="Opy2"/>
    <property type="match status" value="1"/>
</dbReference>
<evidence type="ECO:0000313" key="5">
    <source>
        <dbReference type="Proteomes" id="UP000183809"/>
    </source>
</evidence>
<comment type="caution">
    <text evidence="4">The sequence shown here is derived from an EMBL/GenBank/DDBJ whole genome shotgun (WGS) entry which is preliminary data.</text>
</comment>
<gene>
    <name evidence="4" type="ORF">BKCO1_2200055</name>
</gene>
<evidence type="ECO:0000259" key="3">
    <source>
        <dbReference type="Pfam" id="PF09463"/>
    </source>
</evidence>
<organism evidence="4 5">
    <name type="scientific">Diplodia corticola</name>
    <dbReference type="NCBI Taxonomy" id="236234"/>
    <lineage>
        <taxon>Eukaryota</taxon>
        <taxon>Fungi</taxon>
        <taxon>Dikarya</taxon>
        <taxon>Ascomycota</taxon>
        <taxon>Pezizomycotina</taxon>
        <taxon>Dothideomycetes</taxon>
        <taxon>Dothideomycetes incertae sedis</taxon>
        <taxon>Botryosphaeriales</taxon>
        <taxon>Botryosphaeriaceae</taxon>
        <taxon>Diplodia</taxon>
    </lineage>
</organism>
<name>A0A1J9RPN1_9PEZI</name>
<feature type="compositionally biased region" description="Low complexity" evidence="1">
    <location>
        <begin position="273"/>
        <end position="286"/>
    </location>
</feature>
<feature type="domain" description="Membrane anchor Opy2 N-terminal" evidence="3">
    <location>
        <begin position="37"/>
        <end position="71"/>
    </location>
</feature>
<proteinExistence type="predicted"/>
<dbReference type="OrthoDB" id="2402916at2759"/>
<reference evidence="4 5" key="1">
    <citation type="submission" date="2016-10" db="EMBL/GenBank/DDBJ databases">
        <title>Proteomics and genomics reveal pathogen-plant mechanisms compatible with a hemibiotrophic lifestyle of Diplodia corticola.</title>
        <authorList>
            <person name="Fernandes I."/>
            <person name="De Jonge R."/>
            <person name="Van De Peer Y."/>
            <person name="Devreese B."/>
            <person name="Alves A."/>
            <person name="Esteves A.C."/>
        </authorList>
    </citation>
    <scope>NUCLEOTIDE SEQUENCE [LARGE SCALE GENOMIC DNA]</scope>
    <source>
        <strain evidence="4 5">CBS 112549</strain>
    </source>
</reference>